<evidence type="ECO:0000259" key="10">
    <source>
        <dbReference type="Pfam" id="PF04389"/>
    </source>
</evidence>
<feature type="domain" description="Peptidase M28" evidence="10">
    <location>
        <begin position="112"/>
        <end position="299"/>
    </location>
</feature>
<dbReference type="Gene3D" id="3.40.630.10">
    <property type="entry name" value="Zn peptidases"/>
    <property type="match status" value="1"/>
</dbReference>
<evidence type="ECO:0000256" key="9">
    <source>
        <dbReference type="SAM" id="Phobius"/>
    </source>
</evidence>
<accession>A0ABZ2A5N0</accession>
<dbReference type="RefSeq" id="WP_329076260.1">
    <property type="nucleotide sequence ID" value="NZ_CP109495.1"/>
</dbReference>
<keyword evidence="7" id="KW-0325">Glycoprotein</keyword>
<comment type="similarity">
    <text evidence="3">Belongs to the peptidase M28 family.</text>
</comment>
<dbReference type="PANTHER" id="PTHR12147:SF58">
    <property type="entry name" value="VACUOLAR MEMBRANE PROTEASE"/>
    <property type="match status" value="1"/>
</dbReference>
<sequence length="768" mass="79782">MLTKLIPKTTRLSSLLLVVALGVLGALALLPLRGPAPVAADASAREFSAERARPVIEKIATEPRPIGSAAGDAVRDHLVAKFRDLGLEPQVRSATASAAEPDQTAVVGSAENIRATIPGTDGGDRVLVVAHYDSVFTGPGATDDGMGVATVLEVARALTQGPAPRNTVEFLLTDGEEIGSLGARGYTESEDAADPRHTVVLNLEARGTDGRVVMFESGADTAGYVPALAGRPPFATSVSDEIYALLPNDTDFTVFEDSGYTGMNFAVVGGSANYDMERDDLAHQRPEVLQDMGSTVLAATRRLAGQELDVSGGGDLTWFTLFGLLARYPVWLGTALAVVAAAGSAAAVWWARRRGAIRGLALAAATLPLPLLASGVVGFLGWQLLVLIRPHYADFLFGDPYRPGPAVAGLLVLTAVVCVSWLVWMRRGRDATTIAAAVLSWSAALTLLTAVFVPGAGYLFLWPTLFGAAGLACAVRLAEGSVGLPWALAAGAVPGVVLFTPLLAVLFPTAGLAFSGAVLVFVALMLLPALPGLLPLPVRRSVPVALVTSALLGCLLVGGGAVVDGVDERHPAQADLMYVHDADTGENSWYSGAGSDNDWVGRHVRGERTEVAGRVPALAQPGGYRKGPARAGKTPVPVVSVEDGAKSGGVREVRLRLSAEGPTATGMSLYAAAGAAKLLDVTVNGEKVPGRSNRPGESRWTWGCHLVAPSDGAFEVVLRIRGSEKLPLRVFAYAADAPADAFVAPRPKDLVWTPSGFGHAAGMRGVEV</sequence>
<feature type="transmembrane region" description="Helical" evidence="9">
    <location>
        <begin position="405"/>
        <end position="424"/>
    </location>
</feature>
<name>A0ABZ2A5N0_STRNV</name>
<keyword evidence="9" id="KW-0812">Transmembrane</keyword>
<evidence type="ECO:0000256" key="4">
    <source>
        <dbReference type="ARBA" id="ARBA00017435"/>
    </source>
</evidence>
<dbReference type="InterPro" id="IPR007484">
    <property type="entry name" value="Peptidase_M28"/>
</dbReference>
<evidence type="ECO:0000256" key="3">
    <source>
        <dbReference type="ARBA" id="ARBA00010918"/>
    </source>
</evidence>
<feature type="transmembrane region" description="Helical" evidence="9">
    <location>
        <begin position="512"/>
        <end position="530"/>
    </location>
</feature>
<feature type="transmembrane region" description="Helical" evidence="9">
    <location>
        <begin position="542"/>
        <end position="563"/>
    </location>
</feature>
<feature type="transmembrane region" description="Helical" evidence="9">
    <location>
        <begin position="431"/>
        <end position="453"/>
    </location>
</feature>
<evidence type="ECO:0000256" key="7">
    <source>
        <dbReference type="ARBA" id="ARBA00023180"/>
    </source>
</evidence>
<keyword evidence="12" id="KW-1185">Reference proteome</keyword>
<gene>
    <name evidence="11" type="ORF">OG442_14305</name>
</gene>
<dbReference type="EMBL" id="CP109495">
    <property type="protein sequence ID" value="WUX52610.1"/>
    <property type="molecule type" value="Genomic_DNA"/>
</dbReference>
<keyword evidence="9" id="KW-0472">Membrane</keyword>
<keyword evidence="6 9" id="KW-1133">Transmembrane helix</keyword>
<comment type="subcellular location">
    <subcellularLocation>
        <location evidence="2">Vacuole membrane</location>
        <topology evidence="2">Multi-pass membrane protein</topology>
    </subcellularLocation>
</comment>
<keyword evidence="5" id="KW-0926">Vacuole</keyword>
<feature type="transmembrane region" description="Helical" evidence="9">
    <location>
        <begin position="330"/>
        <end position="350"/>
    </location>
</feature>
<dbReference type="Pfam" id="PF04389">
    <property type="entry name" value="Peptidase_M28"/>
    <property type="match status" value="1"/>
</dbReference>
<evidence type="ECO:0000256" key="1">
    <source>
        <dbReference type="ARBA" id="ARBA00003273"/>
    </source>
</evidence>
<proteinExistence type="inferred from homology"/>
<organism evidence="11 12">
    <name type="scientific">Streptomyces niveus</name>
    <name type="common">Streptomyces spheroides</name>
    <dbReference type="NCBI Taxonomy" id="193462"/>
    <lineage>
        <taxon>Bacteria</taxon>
        <taxon>Bacillati</taxon>
        <taxon>Actinomycetota</taxon>
        <taxon>Actinomycetes</taxon>
        <taxon>Kitasatosporales</taxon>
        <taxon>Streptomycetaceae</taxon>
        <taxon>Streptomyces</taxon>
    </lineage>
</organism>
<evidence type="ECO:0000256" key="5">
    <source>
        <dbReference type="ARBA" id="ARBA00022554"/>
    </source>
</evidence>
<feature type="transmembrane region" description="Helical" evidence="9">
    <location>
        <begin position="484"/>
        <end position="506"/>
    </location>
</feature>
<feature type="transmembrane region" description="Helical" evidence="9">
    <location>
        <begin position="362"/>
        <end position="385"/>
    </location>
</feature>
<dbReference type="Proteomes" id="UP001432209">
    <property type="component" value="Chromosome"/>
</dbReference>
<evidence type="ECO:0000256" key="6">
    <source>
        <dbReference type="ARBA" id="ARBA00022989"/>
    </source>
</evidence>
<dbReference type="SUPFAM" id="SSF53187">
    <property type="entry name" value="Zn-dependent exopeptidases"/>
    <property type="match status" value="1"/>
</dbReference>
<evidence type="ECO:0000256" key="8">
    <source>
        <dbReference type="ARBA" id="ARBA00031512"/>
    </source>
</evidence>
<evidence type="ECO:0000313" key="12">
    <source>
        <dbReference type="Proteomes" id="UP001432209"/>
    </source>
</evidence>
<evidence type="ECO:0000313" key="11">
    <source>
        <dbReference type="EMBL" id="WUX52610.1"/>
    </source>
</evidence>
<dbReference type="PANTHER" id="PTHR12147">
    <property type="entry name" value="METALLOPEPTIDASE M28 FAMILY MEMBER"/>
    <property type="match status" value="1"/>
</dbReference>
<evidence type="ECO:0000256" key="2">
    <source>
        <dbReference type="ARBA" id="ARBA00004128"/>
    </source>
</evidence>
<feature type="transmembrane region" description="Helical" evidence="9">
    <location>
        <begin position="459"/>
        <end position="477"/>
    </location>
</feature>
<reference evidence="11" key="1">
    <citation type="submission" date="2022-10" db="EMBL/GenBank/DDBJ databases">
        <title>The complete genomes of actinobacterial strains from the NBC collection.</title>
        <authorList>
            <person name="Joergensen T.S."/>
            <person name="Alvarez Arevalo M."/>
            <person name="Sterndorff E.B."/>
            <person name="Faurdal D."/>
            <person name="Vuksanovic O."/>
            <person name="Mourched A.-S."/>
            <person name="Charusanti P."/>
            <person name="Shaw S."/>
            <person name="Blin K."/>
            <person name="Weber T."/>
        </authorList>
    </citation>
    <scope>NUCLEOTIDE SEQUENCE</scope>
    <source>
        <strain evidence="11">NBC_01432</strain>
    </source>
</reference>
<protein>
    <recommendedName>
        <fullName evidence="4">Vacuolar membrane protease</fullName>
    </recommendedName>
    <alternativeName>
        <fullName evidence="8">FXNA-related family protease 1</fullName>
    </alternativeName>
</protein>
<dbReference type="InterPro" id="IPR045175">
    <property type="entry name" value="M28_fam"/>
</dbReference>
<comment type="function">
    <text evidence="1">May be involved in vacuolar sorting and osmoregulation.</text>
</comment>